<dbReference type="GO" id="GO:0005829">
    <property type="term" value="C:cytosol"/>
    <property type="evidence" value="ECO:0007669"/>
    <property type="project" value="UniProtKB-SubCell"/>
</dbReference>
<keyword evidence="12" id="KW-0539">Nucleus</keyword>
<dbReference type="Proteomes" id="UP000325315">
    <property type="component" value="Unassembled WGS sequence"/>
</dbReference>
<dbReference type="Pfam" id="PF01627">
    <property type="entry name" value="Hpt"/>
    <property type="match status" value="1"/>
</dbReference>
<dbReference type="GO" id="GO:0009736">
    <property type="term" value="P:cytokinin-activated signaling pathway"/>
    <property type="evidence" value="ECO:0007669"/>
    <property type="project" value="UniProtKB-KW"/>
</dbReference>
<evidence type="ECO:0000256" key="10">
    <source>
        <dbReference type="ARBA" id="ARBA00023012"/>
    </source>
</evidence>
<dbReference type="InterPro" id="IPR013210">
    <property type="entry name" value="LRR_N_plant-typ"/>
</dbReference>
<evidence type="ECO:0000256" key="3">
    <source>
        <dbReference type="ARBA" id="ARBA00004514"/>
    </source>
</evidence>
<dbReference type="FunFam" id="1.20.120.160:FF:000001">
    <property type="entry name" value="Histidine-containing phosphotransfer protein 1"/>
    <property type="match status" value="1"/>
</dbReference>
<evidence type="ECO:0000256" key="13">
    <source>
        <dbReference type="PROSITE-ProRule" id="PRU00110"/>
    </source>
</evidence>
<keyword evidence="4" id="KW-0963">Cytoplasm</keyword>
<keyword evidence="7" id="KW-0677">Repeat</keyword>
<keyword evidence="6" id="KW-0732">Signal</keyword>
<dbReference type="OrthoDB" id="676979at2759"/>
<dbReference type="Gene3D" id="3.80.10.10">
    <property type="entry name" value="Ribonuclease Inhibitor"/>
    <property type="match status" value="2"/>
</dbReference>
<dbReference type="GO" id="GO:0016020">
    <property type="term" value="C:membrane"/>
    <property type="evidence" value="ECO:0007669"/>
    <property type="project" value="UniProtKB-SubCell"/>
</dbReference>
<evidence type="ECO:0000313" key="17">
    <source>
        <dbReference type="Proteomes" id="UP000325315"/>
    </source>
</evidence>
<dbReference type="Pfam" id="PF13516">
    <property type="entry name" value="LRR_6"/>
    <property type="match status" value="1"/>
</dbReference>
<evidence type="ECO:0000256" key="1">
    <source>
        <dbReference type="ARBA" id="ARBA00004123"/>
    </source>
</evidence>
<evidence type="ECO:0000256" key="2">
    <source>
        <dbReference type="ARBA" id="ARBA00004370"/>
    </source>
</evidence>
<feature type="transmembrane region" description="Helical" evidence="14">
    <location>
        <begin position="165"/>
        <end position="186"/>
    </location>
</feature>
<evidence type="ECO:0000256" key="12">
    <source>
        <dbReference type="ARBA" id="ARBA00023242"/>
    </source>
</evidence>
<evidence type="ECO:0000256" key="8">
    <source>
        <dbReference type="ARBA" id="ARBA00022864"/>
    </source>
</evidence>
<keyword evidence="14" id="KW-1133">Transmembrane helix</keyword>
<dbReference type="InterPro" id="IPR001611">
    <property type="entry name" value="Leu-rich_rpt"/>
</dbReference>
<protein>
    <submittedName>
        <fullName evidence="16">Putative inactive leucine-rich repeat receptor-like protein kinase IMK2</fullName>
    </submittedName>
</protein>
<dbReference type="FunFam" id="3.80.10.10:FF:000400">
    <property type="entry name" value="Nuclear pore complex protein NUP107"/>
    <property type="match status" value="1"/>
</dbReference>
<comment type="caution">
    <text evidence="16">The sequence shown here is derived from an EMBL/GenBank/DDBJ whole genome shotgun (WGS) entry which is preliminary data.</text>
</comment>
<keyword evidence="16" id="KW-0675">Receptor</keyword>
<keyword evidence="10" id="KW-0902">Two-component regulatory system</keyword>
<dbReference type="SUPFAM" id="SSF47226">
    <property type="entry name" value="Histidine-containing phosphotransfer domain, HPT domain"/>
    <property type="match status" value="1"/>
</dbReference>
<evidence type="ECO:0000256" key="4">
    <source>
        <dbReference type="ARBA" id="ARBA00022490"/>
    </source>
</evidence>
<dbReference type="SUPFAM" id="SSF52058">
    <property type="entry name" value="L domain-like"/>
    <property type="match status" value="1"/>
</dbReference>
<keyword evidence="9" id="KW-0007">Acetylation</keyword>
<proteinExistence type="predicted"/>
<accession>A0A5B6V241</accession>
<dbReference type="Gene3D" id="1.20.120.160">
    <property type="entry name" value="HPT domain"/>
    <property type="match status" value="1"/>
</dbReference>
<dbReference type="AlphaFoldDB" id="A0A5B6V241"/>
<keyword evidence="5" id="KW-0433">Leucine-rich repeat</keyword>
<keyword evidence="14" id="KW-0812">Transmembrane</keyword>
<evidence type="ECO:0000259" key="15">
    <source>
        <dbReference type="PROSITE" id="PS50894"/>
    </source>
</evidence>
<evidence type="ECO:0000313" key="16">
    <source>
        <dbReference type="EMBL" id="KAA3463091.1"/>
    </source>
</evidence>
<evidence type="ECO:0000256" key="5">
    <source>
        <dbReference type="ARBA" id="ARBA00022614"/>
    </source>
</evidence>
<name>A0A5B6V241_9ROSI</name>
<evidence type="ECO:0000256" key="9">
    <source>
        <dbReference type="ARBA" id="ARBA00022990"/>
    </source>
</evidence>
<dbReference type="InterPro" id="IPR053213">
    <property type="entry name" value="RLP29"/>
</dbReference>
<keyword evidence="13" id="KW-0597">Phosphoprotein</keyword>
<gene>
    <name evidence="16" type="ORF">EPI10_029517</name>
</gene>
<comment type="subcellular location">
    <subcellularLocation>
        <location evidence="3">Cytoplasm</location>
        <location evidence="3">Cytosol</location>
    </subcellularLocation>
    <subcellularLocation>
        <location evidence="2">Membrane</location>
    </subcellularLocation>
    <subcellularLocation>
        <location evidence="1">Nucleus</location>
    </subcellularLocation>
</comment>
<evidence type="ECO:0000256" key="7">
    <source>
        <dbReference type="ARBA" id="ARBA00022737"/>
    </source>
</evidence>
<dbReference type="GO" id="GO:0000160">
    <property type="term" value="P:phosphorelay signal transduction system"/>
    <property type="evidence" value="ECO:0007669"/>
    <property type="project" value="UniProtKB-KW"/>
</dbReference>
<dbReference type="Pfam" id="PF08263">
    <property type="entry name" value="LRRNT_2"/>
    <property type="match status" value="1"/>
</dbReference>
<keyword evidence="16" id="KW-0418">Kinase</keyword>
<evidence type="ECO:0000256" key="11">
    <source>
        <dbReference type="ARBA" id="ARBA00023136"/>
    </source>
</evidence>
<feature type="domain" description="HPt" evidence="15">
    <location>
        <begin position="39"/>
        <end position="135"/>
    </location>
</feature>
<reference evidence="17" key="1">
    <citation type="journal article" date="2019" name="Plant Biotechnol. J.">
        <title>Genome sequencing of the Australian wild diploid species Gossypium australe highlights disease resistance and delayed gland morphogenesis.</title>
        <authorList>
            <person name="Cai Y."/>
            <person name="Cai X."/>
            <person name="Wang Q."/>
            <person name="Wang P."/>
            <person name="Zhang Y."/>
            <person name="Cai C."/>
            <person name="Xu Y."/>
            <person name="Wang K."/>
            <person name="Zhou Z."/>
            <person name="Wang C."/>
            <person name="Geng S."/>
            <person name="Li B."/>
            <person name="Dong Q."/>
            <person name="Hou Y."/>
            <person name="Wang H."/>
            <person name="Ai P."/>
            <person name="Liu Z."/>
            <person name="Yi F."/>
            <person name="Sun M."/>
            <person name="An G."/>
            <person name="Cheng J."/>
            <person name="Zhang Y."/>
            <person name="Shi Q."/>
            <person name="Xie Y."/>
            <person name="Shi X."/>
            <person name="Chang Y."/>
            <person name="Huang F."/>
            <person name="Chen Y."/>
            <person name="Hong S."/>
            <person name="Mi L."/>
            <person name="Sun Q."/>
            <person name="Zhang L."/>
            <person name="Zhou B."/>
            <person name="Peng R."/>
            <person name="Zhang X."/>
            <person name="Liu F."/>
        </authorList>
    </citation>
    <scope>NUCLEOTIDE SEQUENCE [LARGE SCALE GENOMIC DNA]</scope>
    <source>
        <strain evidence="17">cv. PA1801</strain>
    </source>
</reference>
<dbReference type="PANTHER" id="PTHR48009">
    <property type="entry name" value="LEUCINE-RICH REPEAT (LRR) FAMILY PROTEIN"/>
    <property type="match status" value="1"/>
</dbReference>
<feature type="modified residue" description="Phosphohistidine" evidence="13">
    <location>
        <position position="81"/>
    </location>
</feature>
<dbReference type="GO" id="GO:0005634">
    <property type="term" value="C:nucleus"/>
    <property type="evidence" value="ECO:0007669"/>
    <property type="project" value="UniProtKB-SubCell"/>
</dbReference>
<keyword evidence="11 14" id="KW-0472">Membrane</keyword>
<keyword evidence="17" id="KW-1185">Reference proteome</keyword>
<keyword evidence="8" id="KW-0932">Cytokinin signaling pathway</keyword>
<dbReference type="PANTHER" id="PTHR48009:SF4">
    <property type="entry name" value="LEUCINE-RICH REPEAT (LRR) FAMILY PROTEIN"/>
    <property type="match status" value="1"/>
</dbReference>
<dbReference type="CDD" id="cd00088">
    <property type="entry name" value="HPT"/>
    <property type="match status" value="1"/>
</dbReference>
<evidence type="ECO:0000256" key="14">
    <source>
        <dbReference type="SAM" id="Phobius"/>
    </source>
</evidence>
<keyword evidence="16" id="KW-0808">Transferase</keyword>
<dbReference type="InterPro" id="IPR032675">
    <property type="entry name" value="LRR_dom_sf"/>
</dbReference>
<dbReference type="EMBL" id="SMMG02000009">
    <property type="protein sequence ID" value="KAA3463091.1"/>
    <property type="molecule type" value="Genomic_DNA"/>
</dbReference>
<dbReference type="GO" id="GO:0016301">
    <property type="term" value="F:kinase activity"/>
    <property type="evidence" value="ECO:0007669"/>
    <property type="project" value="UniProtKB-KW"/>
</dbReference>
<dbReference type="PROSITE" id="PS50894">
    <property type="entry name" value="HPT"/>
    <property type="match status" value="1"/>
</dbReference>
<organism evidence="16 17">
    <name type="scientific">Gossypium australe</name>
    <dbReference type="NCBI Taxonomy" id="47621"/>
    <lineage>
        <taxon>Eukaryota</taxon>
        <taxon>Viridiplantae</taxon>
        <taxon>Streptophyta</taxon>
        <taxon>Embryophyta</taxon>
        <taxon>Tracheophyta</taxon>
        <taxon>Spermatophyta</taxon>
        <taxon>Magnoliopsida</taxon>
        <taxon>eudicotyledons</taxon>
        <taxon>Gunneridae</taxon>
        <taxon>Pentapetalae</taxon>
        <taxon>rosids</taxon>
        <taxon>malvids</taxon>
        <taxon>Malvales</taxon>
        <taxon>Malvaceae</taxon>
        <taxon>Malvoideae</taxon>
        <taxon>Gossypium</taxon>
    </lineage>
</organism>
<dbReference type="InterPro" id="IPR008207">
    <property type="entry name" value="Sig_transdc_His_kin_Hpt_dom"/>
</dbReference>
<dbReference type="Pfam" id="PF00560">
    <property type="entry name" value="LRR_1"/>
    <property type="match status" value="2"/>
</dbReference>
<dbReference type="InterPro" id="IPR036641">
    <property type="entry name" value="HPT_dom_sf"/>
</dbReference>
<evidence type="ECO:0000256" key="6">
    <source>
        <dbReference type="ARBA" id="ARBA00022729"/>
    </source>
</evidence>
<sequence>MDFVNQLQRKFIDYSSSLHREGIVDDQFTQLRKLEDENSPHFVMEVASLFFEDCEKLINNMAIALEQKQGVDFKQIDECIHQLKGSSSSIGAMRVKNACIAFRSFSDAQNREGCLRCLQQLSHEYSLLKNKLQTLFRTKNLNFGLCSCLWEINSGVLKRGRRMHVVSYALFLVALFQCRFLAFAILDPIDFLALQSIRKSLHDLPGSNFLASWDFTSDPCNFAGVYCASDKVVALNLGDPRAGSPGLTGRIDSAIGKLSALAELSIVPGRIYGSLPESISQLKGLRFLAISRNFISGNIPVTLGRLRRLKTLDLSYNQLAGGIPRSIGTLPELTNVILCHNHLSGSVPPFLSHGLTRLDLKHNALSGSLAPYSLPPSLQSLSLSWNRLTGPVDKLLSRLNHLNYLDLSLNQFTGPIPGRLFSFPITNLQLERNSFSGPVQPTEQVTIPTVDLSHNRLSGHISPMFSTVQNLYLNNNYFTGQVPASFVDRLLSASIRILYLQHNYLTGIEISPTAEIPLRSSLCLQYNCMVPPVQTACPLKAGKMKTRPASQCKG</sequence>